<dbReference type="GO" id="GO:0005975">
    <property type="term" value="P:carbohydrate metabolic process"/>
    <property type="evidence" value="ECO:0007669"/>
    <property type="project" value="InterPro"/>
</dbReference>
<protein>
    <submittedName>
        <fullName evidence="2">Putative polysaccharide deacetylase</fullName>
    </submittedName>
</protein>
<dbReference type="AlphaFoldDB" id="A0A0W8E407"/>
<feature type="domain" description="NodB homology" evidence="1">
    <location>
        <begin position="54"/>
        <end position="230"/>
    </location>
</feature>
<dbReference type="GO" id="GO:0016810">
    <property type="term" value="F:hydrolase activity, acting on carbon-nitrogen (but not peptide) bonds"/>
    <property type="evidence" value="ECO:0007669"/>
    <property type="project" value="InterPro"/>
</dbReference>
<dbReference type="CDD" id="cd10950">
    <property type="entry name" value="CE4_BsYlxY_like"/>
    <property type="match status" value="1"/>
</dbReference>
<dbReference type="PROSITE" id="PS51677">
    <property type="entry name" value="NODB"/>
    <property type="match status" value="1"/>
</dbReference>
<dbReference type="InterPro" id="IPR002509">
    <property type="entry name" value="NODB_dom"/>
</dbReference>
<gene>
    <name evidence="2" type="ORF">ASZ90_019268</name>
</gene>
<proteinExistence type="predicted"/>
<sequence length="243" mass="27308">MKIYFFDKKRLLAMSAGLLLLACVLAAGIFYFNHAGVSAASTKEPIYQGNTGQKVVAITVNVDWGEEYIPGMLEEFDKYDCYVTFFVTGTWAEKNPELLKKMSAAGHSIQNHAYKHVHFSSLSDVEAKSQIKKAEEIISKITGQQTVFFAPPYGEQNQRLLNAVAEINYELIMWSVDTIDWQKPSPETIVKRVSNKVHNDAIILMHPTDPTLRALPDLLSYLKDEGYKMLTIDRILIEAGGKS</sequence>
<dbReference type="SUPFAM" id="SSF88713">
    <property type="entry name" value="Glycoside hydrolase/deacetylase"/>
    <property type="match status" value="1"/>
</dbReference>
<dbReference type="Pfam" id="PF01522">
    <property type="entry name" value="Polysacc_deac_1"/>
    <property type="match status" value="1"/>
</dbReference>
<dbReference type="InterPro" id="IPR011330">
    <property type="entry name" value="Glyco_hydro/deAcase_b/a-brl"/>
</dbReference>
<reference evidence="2" key="1">
    <citation type="journal article" date="2015" name="Proc. Natl. Acad. Sci. U.S.A.">
        <title>Networks of energetic and metabolic interactions define dynamics in microbial communities.</title>
        <authorList>
            <person name="Embree M."/>
            <person name="Liu J.K."/>
            <person name="Al-Bassam M.M."/>
            <person name="Zengler K."/>
        </authorList>
    </citation>
    <scope>NUCLEOTIDE SEQUENCE</scope>
</reference>
<dbReference type="GO" id="GO:0016020">
    <property type="term" value="C:membrane"/>
    <property type="evidence" value="ECO:0007669"/>
    <property type="project" value="TreeGrafter"/>
</dbReference>
<dbReference type="PANTHER" id="PTHR10587:SF80">
    <property type="entry name" value="CHITOOLIGOSACCHARIDE DEACETYLASE"/>
    <property type="match status" value="1"/>
</dbReference>
<comment type="caution">
    <text evidence="2">The sequence shown here is derived from an EMBL/GenBank/DDBJ whole genome shotgun (WGS) entry which is preliminary data.</text>
</comment>
<dbReference type="PROSITE" id="PS51257">
    <property type="entry name" value="PROKAR_LIPOPROTEIN"/>
    <property type="match status" value="1"/>
</dbReference>
<dbReference type="EMBL" id="LNQE01001885">
    <property type="protein sequence ID" value="KUG03330.1"/>
    <property type="molecule type" value="Genomic_DNA"/>
</dbReference>
<evidence type="ECO:0000313" key="2">
    <source>
        <dbReference type="EMBL" id="KUG03330.1"/>
    </source>
</evidence>
<accession>A0A0W8E407</accession>
<organism evidence="2">
    <name type="scientific">hydrocarbon metagenome</name>
    <dbReference type="NCBI Taxonomy" id="938273"/>
    <lineage>
        <taxon>unclassified sequences</taxon>
        <taxon>metagenomes</taxon>
        <taxon>ecological metagenomes</taxon>
    </lineage>
</organism>
<dbReference type="PANTHER" id="PTHR10587">
    <property type="entry name" value="GLYCOSYL TRANSFERASE-RELATED"/>
    <property type="match status" value="1"/>
</dbReference>
<dbReference type="Gene3D" id="3.20.20.370">
    <property type="entry name" value="Glycoside hydrolase/deacetylase"/>
    <property type="match status" value="1"/>
</dbReference>
<name>A0A0W8E407_9ZZZZ</name>
<evidence type="ECO:0000259" key="1">
    <source>
        <dbReference type="PROSITE" id="PS51677"/>
    </source>
</evidence>
<dbReference type="InterPro" id="IPR050248">
    <property type="entry name" value="Polysacc_deacetylase_ArnD"/>
</dbReference>